<dbReference type="EMBL" id="JAGSOV010000039">
    <property type="protein sequence ID" value="MCO1656994.1"/>
    <property type="molecule type" value="Genomic_DNA"/>
</dbReference>
<keyword evidence="2" id="KW-1185">Reference proteome</keyword>
<sequence length="209" mass="22046">MRHLRGLWRGVPRPVAVGEAGARDRSVFLLDCGATAADAGLLALGGHCCALARSSPHPDVRYLAEVNLAEITALRPLPGARDRALRQSTVLDATSLLVEVVATGDPDEAAAATADLEELVAAAPDALPPRIALARALVEAGRPERAAEQAERVVAAAGPTHADQYNAAVLLLERGERGRAARHARRALRHATTDRDARDARELLARIAP</sequence>
<proteinExistence type="predicted"/>
<comment type="caution">
    <text evidence="1">The sequence shown here is derived from an EMBL/GenBank/DDBJ whole genome shotgun (WGS) entry which is preliminary data.</text>
</comment>
<reference evidence="1" key="1">
    <citation type="submission" date="2021-04" db="EMBL/GenBank/DDBJ databases">
        <title>Pseudonocardia sp. nov., isolated from sandy soil of mangrove forest.</title>
        <authorList>
            <person name="Zan Z."/>
            <person name="Huang R."/>
            <person name="Liu W."/>
        </authorList>
    </citation>
    <scope>NUCLEOTIDE SEQUENCE</scope>
    <source>
        <strain evidence="1">S2-4</strain>
    </source>
</reference>
<gene>
    <name evidence="1" type="ORF">KDL28_18190</name>
</gene>
<evidence type="ECO:0000313" key="1">
    <source>
        <dbReference type="EMBL" id="MCO1656994.1"/>
    </source>
</evidence>
<dbReference type="Gene3D" id="1.25.40.10">
    <property type="entry name" value="Tetratricopeptide repeat domain"/>
    <property type="match status" value="1"/>
</dbReference>
<dbReference type="InterPro" id="IPR011990">
    <property type="entry name" value="TPR-like_helical_dom_sf"/>
</dbReference>
<evidence type="ECO:0000313" key="2">
    <source>
        <dbReference type="Proteomes" id="UP001165283"/>
    </source>
</evidence>
<name>A0ABT1A1W0_9PSEU</name>
<dbReference type="SUPFAM" id="SSF48452">
    <property type="entry name" value="TPR-like"/>
    <property type="match status" value="1"/>
</dbReference>
<dbReference type="RefSeq" id="WP_252440265.1">
    <property type="nucleotide sequence ID" value="NZ_JAGSOV010000039.1"/>
</dbReference>
<organism evidence="1 2">
    <name type="scientific">Pseudonocardia humida</name>
    <dbReference type="NCBI Taxonomy" id="2800819"/>
    <lineage>
        <taxon>Bacteria</taxon>
        <taxon>Bacillati</taxon>
        <taxon>Actinomycetota</taxon>
        <taxon>Actinomycetes</taxon>
        <taxon>Pseudonocardiales</taxon>
        <taxon>Pseudonocardiaceae</taxon>
        <taxon>Pseudonocardia</taxon>
    </lineage>
</organism>
<dbReference type="Proteomes" id="UP001165283">
    <property type="component" value="Unassembled WGS sequence"/>
</dbReference>
<evidence type="ECO:0008006" key="3">
    <source>
        <dbReference type="Google" id="ProtNLM"/>
    </source>
</evidence>
<accession>A0ABT1A1W0</accession>
<protein>
    <recommendedName>
        <fullName evidence="3">Tetratricopeptide repeat protein</fullName>
    </recommendedName>
</protein>